<keyword evidence="1" id="KW-1015">Disulfide bond</keyword>
<reference evidence="3" key="2">
    <citation type="submission" date="2020-03" db="EMBL/GenBank/DDBJ databases">
        <authorList>
            <consortium name="Environmental Genome Science Research Promotion Project"/>
            <person name="Nakajima N."/>
            <person name="Onuma M."/>
            <person name="Endoh D."/>
        </authorList>
    </citation>
    <scope>NUCLEOTIDE SEQUENCE</scope>
</reference>
<feature type="chain" id="PRO_5026139123" evidence="2">
    <location>
        <begin position="19"/>
        <end position="399"/>
    </location>
</feature>
<dbReference type="AlphaFoldDB" id="A0A6G1RMC5"/>
<evidence type="ECO:0000256" key="1">
    <source>
        <dbReference type="ARBA" id="ARBA00023157"/>
    </source>
</evidence>
<proteinExistence type="predicted"/>
<name>A0A6G1RMC5_9GRUI</name>
<reference evidence="3" key="1">
    <citation type="submission" date="2020-03" db="EMBL/GenBank/DDBJ databases">
        <title>Okinawa Rail whole genome shotgun sequence.</title>
        <authorList>
            <person name="Nakajima N."/>
            <person name="Onuma M."/>
            <person name="Endoh D."/>
        </authorList>
    </citation>
    <scope>NUCLEOTIDE SEQUENCE</scope>
</reference>
<dbReference type="Pfam" id="PF00429">
    <property type="entry name" value="TLV_coat"/>
    <property type="match status" value="1"/>
</dbReference>
<organism evidence="3">
    <name type="scientific">Hypotaenidia okinawae</name>
    <dbReference type="NCBI Taxonomy" id="2861861"/>
    <lineage>
        <taxon>Eukaryota</taxon>
        <taxon>Metazoa</taxon>
        <taxon>Chordata</taxon>
        <taxon>Craniata</taxon>
        <taxon>Vertebrata</taxon>
        <taxon>Euteleostomi</taxon>
        <taxon>Archelosauria</taxon>
        <taxon>Archosauria</taxon>
        <taxon>Dinosauria</taxon>
        <taxon>Saurischia</taxon>
        <taxon>Theropoda</taxon>
        <taxon>Coelurosauria</taxon>
        <taxon>Aves</taxon>
        <taxon>Neognathae</taxon>
        <taxon>Neoaves</taxon>
        <taxon>Gruiformes</taxon>
        <taxon>Rallidae</taxon>
        <taxon>Hypotaenidia</taxon>
    </lineage>
</organism>
<protein>
    <submittedName>
        <fullName evidence="3">Uncharacterized protein</fullName>
    </submittedName>
</protein>
<evidence type="ECO:0000313" key="3">
    <source>
        <dbReference type="EMBL" id="LAC40076.1"/>
    </source>
</evidence>
<dbReference type="Gene3D" id="1.10.287.210">
    <property type="match status" value="1"/>
</dbReference>
<keyword evidence="2" id="KW-0732">Signal</keyword>
<feature type="signal peptide" evidence="2">
    <location>
        <begin position="1"/>
        <end position="18"/>
    </location>
</feature>
<dbReference type="InterPro" id="IPR018154">
    <property type="entry name" value="TLV/ENV_coat_polyprotein"/>
</dbReference>
<dbReference type="PANTHER" id="PTHR10424">
    <property type="entry name" value="VIRAL ENVELOPE PROTEIN"/>
    <property type="match status" value="1"/>
</dbReference>
<dbReference type="SUPFAM" id="SSF58069">
    <property type="entry name" value="Virus ectodomain"/>
    <property type="match status" value="1"/>
</dbReference>
<sequence length="399" mass="44708">MKSNCVYLIIWFFKTLTAWKDNAYVQLTQATGRALNLSDSWICTALPKEDLELPLFGIPVAYANWSWPYSSLEDSMAPDGGESIRWSSEGTEGVGCLPGQESVQLPNGETLCWGTAAMMSGIPTSLHSCKNKGLENGTSLEFELQSLGKAVIIMKNDTGALKLGNFDVKYTALNWSLCFDVCKEKAACHNTPIPSECPLPVIQGLRGNFSFDCIPKGLWWLCGDGRARKVLPHKWSGTCTLGYLIPRYQIFNHSHPPPGILRTPWKKIHTRELNPLGTRPTASPSFAKWFLSWLGVSELERAIANISASMESFQNDPRDALHRPQTEVPSLNNIVRQNRIALDLLLAKEGRLCMVINESCCAYINQEKEIETRLDDMWKQTQILHQVAQDDISWGFERV</sequence>
<accession>A0A6G1RMC5</accession>
<dbReference type="PANTHER" id="PTHR10424:SF73">
    <property type="entry name" value="ENDOGENOUS RETROVIRUS GROUP FC1 ENV POLYPROTEIN-RELATED"/>
    <property type="match status" value="1"/>
</dbReference>
<evidence type="ECO:0000256" key="2">
    <source>
        <dbReference type="SAM" id="SignalP"/>
    </source>
</evidence>
<dbReference type="EMBL" id="ICPP01007432">
    <property type="protein sequence ID" value="LAC40076.1"/>
    <property type="molecule type" value="Transcribed_RNA"/>
</dbReference>